<proteinExistence type="predicted"/>
<dbReference type="RefSeq" id="WP_378156255.1">
    <property type="nucleotide sequence ID" value="NZ_JBHSEC010000020.1"/>
</dbReference>
<dbReference type="Pfam" id="PF09986">
    <property type="entry name" value="DUF2225"/>
    <property type="match status" value="1"/>
</dbReference>
<dbReference type="InterPro" id="IPR011990">
    <property type="entry name" value="TPR-like_helical_dom_sf"/>
</dbReference>
<reference evidence="3" key="1">
    <citation type="journal article" date="2019" name="Int. J. Syst. Evol. Microbiol.">
        <title>The Global Catalogue of Microorganisms (GCM) 10K type strain sequencing project: providing services to taxonomists for standard genome sequencing and annotation.</title>
        <authorList>
            <consortium name="The Broad Institute Genomics Platform"/>
            <consortium name="The Broad Institute Genome Sequencing Center for Infectious Disease"/>
            <person name="Wu L."/>
            <person name="Ma J."/>
        </authorList>
    </citation>
    <scope>NUCLEOTIDE SEQUENCE [LARGE SCALE GENOMIC DNA]</scope>
    <source>
        <strain evidence="3">CCUG 59778</strain>
    </source>
</reference>
<evidence type="ECO:0000313" key="2">
    <source>
        <dbReference type="EMBL" id="MFC4411368.1"/>
    </source>
</evidence>
<sequence>MNGNNVIRNEGNEMELSPYYTKQIECLHCRKKFNTTKIRSKFVKLHSQESDFQPLYANDINPLYYYIMVCEHCGFAYTDDFSKYFAPAIKEQIDAQIASKWVNRSYGGERTIEEAIAAYKLAFLSGSIKKEKSIALAGITLRTAWLYRNLDNPEQEKRFLLISRDLYIESYTQQDYEGTQMSEERVLYMIAELSRRLGDIEEATRYFSRVIEKQKTSIEPKVIEMAKEQWRLIREEKEHQLK</sequence>
<dbReference type="SUPFAM" id="SSF48452">
    <property type="entry name" value="TPR-like"/>
    <property type="match status" value="1"/>
</dbReference>
<dbReference type="InterPro" id="IPR018708">
    <property type="entry name" value="DUF2225"/>
</dbReference>
<comment type="caution">
    <text evidence="2">The sequence shown here is derived from an EMBL/GenBank/DDBJ whole genome shotgun (WGS) entry which is preliminary data.</text>
</comment>
<protein>
    <submittedName>
        <fullName evidence="2">DUF2225 domain-containing protein</fullName>
    </submittedName>
</protein>
<keyword evidence="3" id="KW-1185">Reference proteome</keyword>
<dbReference type="Proteomes" id="UP001595817">
    <property type="component" value="Unassembled WGS sequence"/>
</dbReference>
<name>A0ABV8X631_9LACT</name>
<organism evidence="2 3">
    <name type="scientific">Chungangia koreensis</name>
    <dbReference type="NCBI Taxonomy" id="752657"/>
    <lineage>
        <taxon>Bacteria</taxon>
        <taxon>Bacillati</taxon>
        <taxon>Bacillota</taxon>
        <taxon>Bacilli</taxon>
        <taxon>Lactobacillales</taxon>
        <taxon>Chungangia</taxon>
    </lineage>
</organism>
<evidence type="ECO:0000256" key="1">
    <source>
        <dbReference type="PROSITE-ProRule" id="PRU00339"/>
    </source>
</evidence>
<evidence type="ECO:0000313" key="3">
    <source>
        <dbReference type="Proteomes" id="UP001595817"/>
    </source>
</evidence>
<keyword evidence="1" id="KW-0802">TPR repeat</keyword>
<accession>A0ABV8X631</accession>
<dbReference type="InterPro" id="IPR019734">
    <property type="entry name" value="TPR_rpt"/>
</dbReference>
<gene>
    <name evidence="2" type="ORF">ACFOZY_13145</name>
</gene>
<feature type="repeat" description="TPR" evidence="1">
    <location>
        <begin position="184"/>
        <end position="217"/>
    </location>
</feature>
<dbReference type="PROSITE" id="PS50005">
    <property type="entry name" value="TPR"/>
    <property type="match status" value="1"/>
</dbReference>
<dbReference type="EMBL" id="JBHSEC010000020">
    <property type="protein sequence ID" value="MFC4411368.1"/>
    <property type="molecule type" value="Genomic_DNA"/>
</dbReference>